<comment type="caution">
    <text evidence="3">The sequence shown here is derived from an EMBL/GenBank/DDBJ whole genome shotgun (WGS) entry which is preliminary data.</text>
</comment>
<dbReference type="PROSITE" id="PS51257">
    <property type="entry name" value="PROKAR_LIPOPROTEIN"/>
    <property type="match status" value="1"/>
</dbReference>
<keyword evidence="1" id="KW-0732">Signal</keyword>
<proteinExistence type="predicted"/>
<feature type="chain" id="PRO_5010199764" description="ABC-type transport auxiliary lipoprotein component domain-containing protein" evidence="1">
    <location>
        <begin position="27"/>
        <end position="196"/>
    </location>
</feature>
<feature type="signal peptide" evidence="1">
    <location>
        <begin position="1"/>
        <end position="26"/>
    </location>
</feature>
<dbReference type="EMBL" id="MTJZ01000001">
    <property type="protein sequence ID" value="OMG75204.1"/>
    <property type="molecule type" value="Genomic_DNA"/>
</dbReference>
<name>A0A1R1JIL1_9BURK</name>
<sequence length="196" mass="20757">MIRIPSLKAVALLVGLLCGCGSSPTARFYALSPDATLTGDGTAAPVHVVVSPVTVPEVVDRPQIVTRAAGSRVDIDEFARWAGPLKTDIARVIAADLGMLLGSAQVNVFDSGVSTKPAWRVRVDVMRFDSMPGDSVTIDAQWAIRAPGTPDVVMGRSVAHEPVLGQGYEALVTAHNRALGSVSRDIASFIRWNARK</sequence>
<gene>
    <name evidence="3" type="ORF">BW685_00675</name>
</gene>
<dbReference type="SUPFAM" id="SSF159594">
    <property type="entry name" value="XCC0632-like"/>
    <property type="match status" value="1"/>
</dbReference>
<dbReference type="RefSeq" id="WP_076474361.1">
    <property type="nucleotide sequence ID" value="NZ_MTJZ01000001.1"/>
</dbReference>
<evidence type="ECO:0000259" key="2">
    <source>
        <dbReference type="Pfam" id="PF03886"/>
    </source>
</evidence>
<organism evidence="3 4">
    <name type="scientific">Burkholderia ubonensis</name>
    <dbReference type="NCBI Taxonomy" id="101571"/>
    <lineage>
        <taxon>Bacteria</taxon>
        <taxon>Pseudomonadati</taxon>
        <taxon>Pseudomonadota</taxon>
        <taxon>Betaproteobacteria</taxon>
        <taxon>Burkholderiales</taxon>
        <taxon>Burkholderiaceae</taxon>
        <taxon>Burkholderia</taxon>
        <taxon>Burkholderia cepacia complex</taxon>
    </lineage>
</organism>
<dbReference type="AlphaFoldDB" id="A0A1R1JIL1"/>
<evidence type="ECO:0000256" key="1">
    <source>
        <dbReference type="SAM" id="SignalP"/>
    </source>
</evidence>
<protein>
    <recommendedName>
        <fullName evidence="2">ABC-type transport auxiliary lipoprotein component domain-containing protein</fullName>
    </recommendedName>
</protein>
<evidence type="ECO:0000313" key="3">
    <source>
        <dbReference type="EMBL" id="OMG75204.1"/>
    </source>
</evidence>
<feature type="domain" description="ABC-type transport auxiliary lipoprotein component" evidence="2">
    <location>
        <begin position="29"/>
        <end position="187"/>
    </location>
</feature>
<dbReference type="Proteomes" id="UP000187194">
    <property type="component" value="Unassembled WGS sequence"/>
</dbReference>
<evidence type="ECO:0000313" key="4">
    <source>
        <dbReference type="Proteomes" id="UP000187194"/>
    </source>
</evidence>
<dbReference type="Gene3D" id="3.40.50.10610">
    <property type="entry name" value="ABC-type transport auxiliary lipoprotein component"/>
    <property type="match status" value="1"/>
</dbReference>
<dbReference type="Pfam" id="PF03886">
    <property type="entry name" value="ABC_trans_aux"/>
    <property type="match status" value="1"/>
</dbReference>
<reference evidence="3 4" key="1">
    <citation type="submission" date="2017-01" db="EMBL/GenBank/DDBJ databases">
        <title>Phylogeographic, genomic and meropenem susceptibility analysis of Burkholderia ubonensis.</title>
        <authorList>
            <person name="Price E.P."/>
            <person name="Sarovich D.S."/>
            <person name="Webb J.R."/>
            <person name="Hall C.M."/>
            <person name="Sahl J.W."/>
            <person name="Kaestli M."/>
            <person name="Mayo M."/>
            <person name="Harrington G."/>
            <person name="Baker A.L."/>
            <person name="Sidak-Loftis L.C."/>
            <person name="Lummis M."/>
            <person name="Schupp J.M."/>
            <person name="Gillece J.D."/>
            <person name="Tuanyok A."/>
            <person name="Warner J."/>
            <person name="Busch J.D."/>
            <person name="Keim P."/>
            <person name="Currie B.J."/>
            <person name="Wagner D.M."/>
        </authorList>
    </citation>
    <scope>NUCLEOTIDE SEQUENCE [LARGE SCALE GENOMIC DNA]</scope>
    <source>
        <strain evidence="3 4">A21</strain>
    </source>
</reference>
<dbReference type="InterPro" id="IPR005586">
    <property type="entry name" value="ABC_trans_aux"/>
</dbReference>
<accession>A0A1R1JIL1</accession>